<dbReference type="GO" id="GO:0030170">
    <property type="term" value="F:pyridoxal phosphate binding"/>
    <property type="evidence" value="ECO:0007669"/>
    <property type="project" value="TreeGrafter"/>
</dbReference>
<feature type="modified residue" description="N6-(pyridoxal phosphate)lysine" evidence="3">
    <location>
        <position position="191"/>
    </location>
</feature>
<evidence type="ECO:0000313" key="6">
    <source>
        <dbReference type="Proteomes" id="UP000182761"/>
    </source>
</evidence>
<dbReference type="RefSeq" id="WP_055425646.1">
    <property type="nucleotide sequence ID" value="NZ_FCOR01000007.1"/>
</dbReference>
<dbReference type="InterPro" id="IPR000653">
    <property type="entry name" value="DegT/StrS_aminotransferase"/>
</dbReference>
<evidence type="ECO:0000256" key="2">
    <source>
        <dbReference type="PIRSR" id="PIRSR000390-1"/>
    </source>
</evidence>
<proteinExistence type="inferred from homology"/>
<dbReference type="CDD" id="cd00616">
    <property type="entry name" value="AHBA_syn"/>
    <property type="match status" value="1"/>
</dbReference>
<dbReference type="STRING" id="1586267.GCA_001418685_01307"/>
<dbReference type="PANTHER" id="PTHR30244:SF34">
    <property type="entry name" value="DTDP-4-AMINO-4,6-DIDEOXYGALACTOSE TRANSAMINASE"/>
    <property type="match status" value="1"/>
</dbReference>
<evidence type="ECO:0000256" key="4">
    <source>
        <dbReference type="RuleBase" id="RU004508"/>
    </source>
</evidence>
<dbReference type="GO" id="GO:0000271">
    <property type="term" value="P:polysaccharide biosynthetic process"/>
    <property type="evidence" value="ECO:0007669"/>
    <property type="project" value="TreeGrafter"/>
</dbReference>
<dbReference type="EMBL" id="FCOR01000007">
    <property type="protein sequence ID" value="CVK16454.1"/>
    <property type="molecule type" value="Genomic_DNA"/>
</dbReference>
<reference evidence="5 6" key="1">
    <citation type="submission" date="2016-01" db="EMBL/GenBank/DDBJ databases">
        <authorList>
            <person name="McClelland M."/>
            <person name="Jain A."/>
            <person name="Saraogi P."/>
            <person name="Mendelson R."/>
            <person name="Westerman R."/>
            <person name="SanMiguel P."/>
            <person name="Csonka L."/>
        </authorList>
    </citation>
    <scope>NUCLEOTIDE SEQUENCE [LARGE SCALE GENOMIC DNA]</scope>
    <source>
        <strain evidence="5 6">R-53146</strain>
    </source>
</reference>
<name>A0A0X3AQ07_9FLAO</name>
<dbReference type="Proteomes" id="UP000182761">
    <property type="component" value="Unassembled WGS sequence"/>
</dbReference>
<protein>
    <submittedName>
        <fullName evidence="5">Perosamine synthetase</fullName>
    </submittedName>
</protein>
<organism evidence="5 6">
    <name type="scientific">Apibacter mensalis</name>
    <dbReference type="NCBI Taxonomy" id="1586267"/>
    <lineage>
        <taxon>Bacteria</taxon>
        <taxon>Pseudomonadati</taxon>
        <taxon>Bacteroidota</taxon>
        <taxon>Flavobacteriia</taxon>
        <taxon>Flavobacteriales</taxon>
        <taxon>Weeksellaceae</taxon>
        <taxon>Apibacter</taxon>
    </lineage>
</organism>
<dbReference type="Pfam" id="PF01041">
    <property type="entry name" value="DegT_DnrJ_EryC1"/>
    <property type="match status" value="1"/>
</dbReference>
<evidence type="ECO:0000256" key="1">
    <source>
        <dbReference type="ARBA" id="ARBA00037999"/>
    </source>
</evidence>
<dbReference type="InterPro" id="IPR015421">
    <property type="entry name" value="PyrdxlP-dep_Trfase_major"/>
</dbReference>
<keyword evidence="3 4" id="KW-0663">Pyridoxal phosphate</keyword>
<dbReference type="AlphaFoldDB" id="A0A0X3AQ07"/>
<evidence type="ECO:0000313" key="5">
    <source>
        <dbReference type="EMBL" id="CVK16454.1"/>
    </source>
</evidence>
<dbReference type="InterPro" id="IPR015422">
    <property type="entry name" value="PyrdxlP-dep_Trfase_small"/>
</dbReference>
<dbReference type="OrthoDB" id="9810913at2"/>
<dbReference type="InterPro" id="IPR015424">
    <property type="entry name" value="PyrdxlP-dep_Trfase"/>
</dbReference>
<dbReference type="Gene3D" id="3.90.1150.10">
    <property type="entry name" value="Aspartate Aminotransferase, domain 1"/>
    <property type="match status" value="1"/>
</dbReference>
<comment type="similarity">
    <text evidence="1 4">Belongs to the DegT/DnrJ/EryC1 family.</text>
</comment>
<dbReference type="SUPFAM" id="SSF53383">
    <property type="entry name" value="PLP-dependent transferases"/>
    <property type="match status" value="1"/>
</dbReference>
<dbReference type="GO" id="GO:0008483">
    <property type="term" value="F:transaminase activity"/>
    <property type="evidence" value="ECO:0007669"/>
    <property type="project" value="TreeGrafter"/>
</dbReference>
<feature type="active site" description="Proton acceptor" evidence="2">
    <location>
        <position position="191"/>
    </location>
</feature>
<evidence type="ECO:0000256" key="3">
    <source>
        <dbReference type="PIRSR" id="PIRSR000390-2"/>
    </source>
</evidence>
<gene>
    <name evidence="5" type="ORF">Ga0061079_10756</name>
</gene>
<dbReference type="PIRSF" id="PIRSF000390">
    <property type="entry name" value="PLP_StrS"/>
    <property type="match status" value="1"/>
</dbReference>
<sequence>MNKDIKIYLSPPTIDHSEIENVVRALKSGWISPYGSYTKDFTSKLSNYFNKDILLTNSGTSSIHLALKLAGVKEGDYILCSNFTFAATAFPIVYEKAIPIFIGSEKETWNLSPEFLQCAIEDLKKKGIITKVLIVAHIYGMSAQMKKIIDICNNNNITIIEDAAEALGSFYHNKPLGSIGKYGILSFNGNKIITTSQGGALILPNKEKYNYAEKLAFQAKEKVDYYKHNEIGYNYSSSNILSALGSAQFDKLEKKVNRRRNIFNYYLSNLKNKFAIDYQKELSNSFSNRWLSAFIFPASINKKIKSLLEKNNIEARFLWNPLNRQKAFKNFSFYGDSYFENTLFKNGLCLPSGDSLNEEDLNKIITIIDKNI</sequence>
<keyword evidence="6" id="KW-1185">Reference proteome</keyword>
<dbReference type="Gene3D" id="3.40.640.10">
    <property type="entry name" value="Type I PLP-dependent aspartate aminotransferase-like (Major domain)"/>
    <property type="match status" value="1"/>
</dbReference>
<accession>A0A0X3AQ07</accession>
<dbReference type="PANTHER" id="PTHR30244">
    <property type="entry name" value="TRANSAMINASE"/>
    <property type="match status" value="1"/>
</dbReference>